<gene>
    <name evidence="1" type="ORF">CEXT_42181</name>
</gene>
<evidence type="ECO:0000313" key="2">
    <source>
        <dbReference type="Proteomes" id="UP001054945"/>
    </source>
</evidence>
<evidence type="ECO:0000313" key="1">
    <source>
        <dbReference type="EMBL" id="GIX99654.1"/>
    </source>
</evidence>
<organism evidence="1 2">
    <name type="scientific">Caerostris extrusa</name>
    <name type="common">Bark spider</name>
    <name type="synonym">Caerostris bankana</name>
    <dbReference type="NCBI Taxonomy" id="172846"/>
    <lineage>
        <taxon>Eukaryota</taxon>
        <taxon>Metazoa</taxon>
        <taxon>Ecdysozoa</taxon>
        <taxon>Arthropoda</taxon>
        <taxon>Chelicerata</taxon>
        <taxon>Arachnida</taxon>
        <taxon>Araneae</taxon>
        <taxon>Araneomorphae</taxon>
        <taxon>Entelegynae</taxon>
        <taxon>Araneoidea</taxon>
        <taxon>Araneidae</taxon>
        <taxon>Caerostris</taxon>
    </lineage>
</organism>
<reference evidence="1 2" key="1">
    <citation type="submission" date="2021-06" db="EMBL/GenBank/DDBJ databases">
        <title>Caerostris extrusa draft genome.</title>
        <authorList>
            <person name="Kono N."/>
            <person name="Arakawa K."/>
        </authorList>
    </citation>
    <scope>NUCLEOTIDE SEQUENCE [LARGE SCALE GENOMIC DNA]</scope>
</reference>
<proteinExistence type="predicted"/>
<dbReference type="Proteomes" id="UP001054945">
    <property type="component" value="Unassembled WGS sequence"/>
</dbReference>
<accession>A0AAV4PRB5</accession>
<sequence length="136" mass="14881">MPARNGKVGKRGSIWGLIRSLTAISSKTSGHYMHAAQALYRPNTKFQEEENDPPGAVVAFGRSHTALRDTIPSDNSCIREKGYLYHNSKLSGEVESILTDFSEARTGVRLGLSSSLLSGLSGCCRTVVRLLVRNWD</sequence>
<dbReference type="EMBL" id="BPLR01005074">
    <property type="protein sequence ID" value="GIX99654.1"/>
    <property type="molecule type" value="Genomic_DNA"/>
</dbReference>
<name>A0AAV4PRB5_CAEEX</name>
<dbReference type="AlphaFoldDB" id="A0AAV4PRB5"/>
<protein>
    <submittedName>
        <fullName evidence="1">Uncharacterized protein</fullName>
    </submittedName>
</protein>
<comment type="caution">
    <text evidence="1">The sequence shown here is derived from an EMBL/GenBank/DDBJ whole genome shotgun (WGS) entry which is preliminary data.</text>
</comment>
<keyword evidence="2" id="KW-1185">Reference proteome</keyword>